<gene>
    <name evidence="3" type="ORF">SPOG_05273</name>
</gene>
<evidence type="ECO:0000256" key="1">
    <source>
        <dbReference type="ARBA" id="ARBA00023125"/>
    </source>
</evidence>
<dbReference type="PANTHER" id="PTHR19303:SF73">
    <property type="entry name" value="PROTEIN PDC2"/>
    <property type="match status" value="1"/>
</dbReference>
<evidence type="ECO:0000259" key="2">
    <source>
        <dbReference type="PROSITE" id="PS51253"/>
    </source>
</evidence>
<dbReference type="AlphaFoldDB" id="S9VXS0"/>
<dbReference type="GO" id="GO:0003677">
    <property type="term" value="F:DNA binding"/>
    <property type="evidence" value="ECO:0007669"/>
    <property type="project" value="UniProtKB-KW"/>
</dbReference>
<protein>
    <recommendedName>
        <fullName evidence="2">HTH CENPB-type domain-containing protein</fullName>
    </recommendedName>
</protein>
<dbReference type="EMBL" id="KE546989">
    <property type="protein sequence ID" value="EPY52368.1"/>
    <property type="molecule type" value="Genomic_DNA"/>
</dbReference>
<feature type="domain" description="HTH CENPB-type" evidence="2">
    <location>
        <begin position="90"/>
        <end position="165"/>
    </location>
</feature>
<keyword evidence="1" id="KW-0238">DNA-binding</keyword>
<dbReference type="SUPFAM" id="SSF46689">
    <property type="entry name" value="Homeodomain-like"/>
    <property type="match status" value="2"/>
</dbReference>
<proteinExistence type="predicted"/>
<dbReference type="eggNOG" id="KOG3105">
    <property type="taxonomic scope" value="Eukaryota"/>
</dbReference>
<dbReference type="InterPro" id="IPR004875">
    <property type="entry name" value="DDE_SF_endonuclease_dom"/>
</dbReference>
<dbReference type="Pfam" id="PF18107">
    <property type="entry name" value="HTH_ABP1_N"/>
    <property type="match status" value="1"/>
</dbReference>
<dbReference type="SMART" id="SM00674">
    <property type="entry name" value="CENPB"/>
    <property type="match status" value="1"/>
</dbReference>
<dbReference type="GO" id="GO:0005634">
    <property type="term" value="C:nucleus"/>
    <property type="evidence" value="ECO:0007669"/>
    <property type="project" value="TreeGrafter"/>
</dbReference>
<evidence type="ECO:0000313" key="3">
    <source>
        <dbReference type="EMBL" id="EPY52368.1"/>
    </source>
</evidence>
<organism evidence="3 4">
    <name type="scientific">Schizosaccharomyces cryophilus (strain OY26 / ATCC MYA-4695 / CBS 11777 / NBRC 106824 / NRRL Y48691)</name>
    <name type="common">Fission yeast</name>
    <dbReference type="NCBI Taxonomy" id="653667"/>
    <lineage>
        <taxon>Eukaryota</taxon>
        <taxon>Fungi</taxon>
        <taxon>Dikarya</taxon>
        <taxon>Ascomycota</taxon>
        <taxon>Taphrinomycotina</taxon>
        <taxon>Schizosaccharomycetes</taxon>
        <taxon>Schizosaccharomycetales</taxon>
        <taxon>Schizosaccharomycetaceae</taxon>
        <taxon>Schizosaccharomyces</taxon>
    </lineage>
</organism>
<dbReference type="OrthoDB" id="5288982at2759"/>
<dbReference type="Gene3D" id="1.10.10.60">
    <property type="entry name" value="Homeodomain-like"/>
    <property type="match status" value="2"/>
</dbReference>
<dbReference type="InterPro" id="IPR009057">
    <property type="entry name" value="Homeodomain-like_sf"/>
</dbReference>
<dbReference type="InterPro" id="IPR006600">
    <property type="entry name" value="HTH_CenpB_DNA-bd_dom"/>
</dbReference>
<evidence type="ECO:0000313" key="4">
    <source>
        <dbReference type="Proteomes" id="UP000015464"/>
    </source>
</evidence>
<reference evidence="3 4" key="1">
    <citation type="journal article" date="2011" name="Science">
        <title>Comparative functional genomics of the fission yeasts.</title>
        <authorList>
            <person name="Rhind N."/>
            <person name="Chen Z."/>
            <person name="Yassour M."/>
            <person name="Thompson D.A."/>
            <person name="Haas B.J."/>
            <person name="Habib N."/>
            <person name="Wapinski I."/>
            <person name="Roy S."/>
            <person name="Lin M.F."/>
            <person name="Heiman D.I."/>
            <person name="Young S.K."/>
            <person name="Furuya K."/>
            <person name="Guo Y."/>
            <person name="Pidoux A."/>
            <person name="Chen H.M."/>
            <person name="Robbertse B."/>
            <person name="Goldberg J.M."/>
            <person name="Aoki K."/>
            <person name="Bayne E.H."/>
            <person name="Berlin A.M."/>
            <person name="Desjardins C.A."/>
            <person name="Dobbs E."/>
            <person name="Dukaj L."/>
            <person name="Fan L."/>
            <person name="FitzGerald M.G."/>
            <person name="French C."/>
            <person name="Gujja S."/>
            <person name="Hansen K."/>
            <person name="Keifenheim D."/>
            <person name="Levin J.Z."/>
            <person name="Mosher R.A."/>
            <person name="Mueller C.A."/>
            <person name="Pfiffner J."/>
            <person name="Priest M."/>
            <person name="Russ C."/>
            <person name="Smialowska A."/>
            <person name="Swoboda P."/>
            <person name="Sykes S.M."/>
            <person name="Vaughn M."/>
            <person name="Vengrova S."/>
            <person name="Yoder R."/>
            <person name="Zeng Q."/>
            <person name="Allshire R."/>
            <person name="Baulcombe D."/>
            <person name="Birren B.W."/>
            <person name="Brown W."/>
            <person name="Ekwall K."/>
            <person name="Kellis M."/>
            <person name="Leatherwood J."/>
            <person name="Levin H."/>
            <person name="Margalit H."/>
            <person name="Martienssen R."/>
            <person name="Nieduszynski C.A."/>
            <person name="Spatafora J.W."/>
            <person name="Friedman N."/>
            <person name="Dalgaard J.Z."/>
            <person name="Baumann P."/>
            <person name="Niki H."/>
            <person name="Regev A."/>
            <person name="Nusbaum C."/>
        </authorList>
    </citation>
    <scope>NUCLEOTIDE SEQUENCE [LARGE SCALE GENOMIC DNA]</scope>
    <source>
        <strain evidence="4">OY26 / ATCC MYA-4695 / CBS 11777 / NBRC 106824 / NRRL Y48691</strain>
    </source>
</reference>
<dbReference type="PROSITE" id="PS51253">
    <property type="entry name" value="HTH_CENPB"/>
    <property type="match status" value="1"/>
</dbReference>
<accession>S9VXS0</accession>
<dbReference type="RefSeq" id="XP_013022933.1">
    <property type="nucleotide sequence ID" value="XM_013167479.1"/>
</dbReference>
<dbReference type="Pfam" id="PF03221">
    <property type="entry name" value="HTH_Tnp_Tc5"/>
    <property type="match status" value="1"/>
</dbReference>
<sequence>MFGLYYNITTEFVLKIMSRELKAIRRQGLTQDEKKAFRDYYFSLTEKPTQKDLIDWFKEHFGRTLAQSTVSTILSPKHAYLDSQDFIRGDLKRNRTPKYPALESALFEWQQQEEKRSGTVSCDQLRLAALDIWKTIPEYQNIPTPSFSNGWLEKFKRRHPLSEFYKEPDPLMADVINTNKISVQEVAKHYSPSDIFVMDEGSLFWKLTPQKFISIENVLGIQRYRARFTITLCCNADASERLPLWVVGYSKRPKAFRNPNVYPEAMNVQWRSNGTAWVTNSLMEEWLRWFDEKMKGRKVLLFLDNLSPHECALEAIRNANHSLKHVKVAFLPSESSNITHPFDCGIMEAFKTHYRLRWARYMYSEMEAKKDPLRTITVYKALQWIIEAWHVDISKEDLITCFQRSGIFVANGKPKRIIPYSLIAEIENILPRICPPPMCSIEEFVMPAEEEVVDSKEDVVNQVASQFLPERDQETDEEEESGIYVSPNEALSALNTFMQYYTQQSNEDGNIIPTLLRFRRQLQGLANHSQTY</sequence>
<dbReference type="InterPro" id="IPR041188">
    <property type="entry name" value="HTH_ABP1_N"/>
</dbReference>
<name>S9VXS0_SCHCR</name>
<dbReference type="PANTHER" id="PTHR19303">
    <property type="entry name" value="TRANSPOSON"/>
    <property type="match status" value="1"/>
</dbReference>
<dbReference type="OMA" id="QWMQKLD"/>
<dbReference type="GeneID" id="25039355"/>
<dbReference type="STRING" id="653667.S9VXS0"/>
<keyword evidence="4" id="KW-1185">Reference proteome</keyword>
<dbReference type="InterPro" id="IPR050863">
    <property type="entry name" value="CenT-Element_Derived"/>
</dbReference>
<dbReference type="Pfam" id="PF03184">
    <property type="entry name" value="DDE_1"/>
    <property type="match status" value="1"/>
</dbReference>
<dbReference type="HOGENOM" id="CLU_018294_0_3_1"/>
<dbReference type="Proteomes" id="UP000015464">
    <property type="component" value="Unassembled WGS sequence"/>
</dbReference>